<protein>
    <submittedName>
        <fullName evidence="1">Uncharacterized protein</fullName>
    </submittedName>
</protein>
<dbReference type="AlphaFoldDB" id="A0A0W0YDY9"/>
<reference evidence="1 2" key="1">
    <citation type="submission" date="2015-11" db="EMBL/GenBank/DDBJ databases">
        <title>Genomic analysis of 38 Legionella species identifies large and diverse effector repertoires.</title>
        <authorList>
            <person name="Burstein D."/>
            <person name="Amaro F."/>
            <person name="Zusman T."/>
            <person name="Lifshitz Z."/>
            <person name="Cohen O."/>
            <person name="Gilbert J.A."/>
            <person name="Pupko T."/>
            <person name="Shuman H.A."/>
            <person name="Segal G."/>
        </authorList>
    </citation>
    <scope>NUCLEOTIDE SEQUENCE [LARGE SCALE GENOMIC DNA]</scope>
    <source>
        <strain evidence="1 2">Mt.St.Helens-4</strain>
    </source>
</reference>
<dbReference type="eggNOG" id="ENOG5031ENR">
    <property type="taxonomic scope" value="Bacteria"/>
</dbReference>
<proteinExistence type="predicted"/>
<dbReference type="RefSeq" id="WP_003634934.1">
    <property type="nucleotide sequence ID" value="NZ_CAAAJE010000043.1"/>
</dbReference>
<comment type="caution">
    <text evidence="1">The sequence shown here is derived from an EMBL/GenBank/DDBJ whole genome shotgun (WGS) entry which is preliminary data.</text>
</comment>
<organism evidence="1 2">
    <name type="scientific">Legionella sainthelensi</name>
    <dbReference type="NCBI Taxonomy" id="28087"/>
    <lineage>
        <taxon>Bacteria</taxon>
        <taxon>Pseudomonadati</taxon>
        <taxon>Pseudomonadota</taxon>
        <taxon>Gammaproteobacteria</taxon>
        <taxon>Legionellales</taxon>
        <taxon>Legionellaceae</taxon>
        <taxon>Legionella</taxon>
    </lineage>
</organism>
<dbReference type="EMBL" id="LNYV01000036">
    <property type="protein sequence ID" value="KTD54798.1"/>
    <property type="molecule type" value="Genomic_DNA"/>
</dbReference>
<accession>A0A0W0YDY9</accession>
<dbReference type="OrthoDB" id="5640599at2"/>
<dbReference type="Proteomes" id="UP000054621">
    <property type="component" value="Unassembled WGS sequence"/>
</dbReference>
<dbReference type="PATRIC" id="fig|28087.4.peg.2575"/>
<evidence type="ECO:0000313" key="2">
    <source>
        <dbReference type="Proteomes" id="UP000054621"/>
    </source>
</evidence>
<sequence>MLTSVVKDTYEARVKIGHHIISKITGKILHEMKVRLILLCDLESSGARGELLDLATDKIIYRCHKQTLVDK</sequence>
<gene>
    <name evidence="1" type="ORF">Lsai_2390</name>
</gene>
<dbReference type="GeneID" id="40927143"/>
<evidence type="ECO:0000313" key="1">
    <source>
        <dbReference type="EMBL" id="KTD54798.1"/>
    </source>
</evidence>
<name>A0A0W0YDY9_9GAMM</name>